<dbReference type="InterPro" id="IPR043130">
    <property type="entry name" value="CDP-OH_PTrfase_TM_dom"/>
</dbReference>
<organism evidence="12">
    <name type="scientific">freshwater metagenome</name>
    <dbReference type="NCBI Taxonomy" id="449393"/>
    <lineage>
        <taxon>unclassified sequences</taxon>
        <taxon>metagenomes</taxon>
        <taxon>ecological metagenomes</taxon>
    </lineage>
</organism>
<dbReference type="PROSITE" id="PS00379">
    <property type="entry name" value="CDP_ALCOHOL_P_TRANSF"/>
    <property type="match status" value="1"/>
</dbReference>
<accession>A0A6J7RZ68</accession>
<comment type="similarity">
    <text evidence="2">Belongs to the CDP-alcohol phosphatidyltransferase class-I family.</text>
</comment>
<feature type="transmembrane region" description="Helical" evidence="11">
    <location>
        <begin position="31"/>
        <end position="53"/>
    </location>
</feature>
<dbReference type="Gene3D" id="1.20.120.1760">
    <property type="match status" value="1"/>
</dbReference>
<dbReference type="PANTHER" id="PTHR14269:SF11">
    <property type="entry name" value="CDP-DIACYLGLYCEROL--GLYCEROL-3-PHOSPHATE 3-PHOSPHATIDYLTRANSFERASE"/>
    <property type="match status" value="1"/>
</dbReference>
<keyword evidence="5 11" id="KW-0812">Transmembrane</keyword>
<evidence type="ECO:0000256" key="4">
    <source>
        <dbReference type="ARBA" id="ARBA00022679"/>
    </source>
</evidence>
<evidence type="ECO:0000256" key="8">
    <source>
        <dbReference type="ARBA" id="ARBA00023136"/>
    </source>
</evidence>
<comment type="subcellular location">
    <subcellularLocation>
        <location evidence="1">Membrane</location>
        <topology evidence="1">Multi-pass membrane protein</topology>
    </subcellularLocation>
</comment>
<evidence type="ECO:0000256" key="5">
    <source>
        <dbReference type="ARBA" id="ARBA00022692"/>
    </source>
</evidence>
<feature type="transmembrane region" description="Helical" evidence="11">
    <location>
        <begin position="159"/>
        <end position="180"/>
    </location>
</feature>
<keyword evidence="3" id="KW-0444">Lipid biosynthesis</keyword>
<dbReference type="InterPro" id="IPR048254">
    <property type="entry name" value="CDP_ALCOHOL_P_TRANSF_CS"/>
</dbReference>
<evidence type="ECO:0000256" key="10">
    <source>
        <dbReference type="ARBA" id="ARBA00023264"/>
    </source>
</evidence>
<dbReference type="InterPro" id="IPR004570">
    <property type="entry name" value="Phosphatidylglycerol_P_synth"/>
</dbReference>
<keyword evidence="8 11" id="KW-0472">Membrane</keyword>
<dbReference type="GO" id="GO:0046474">
    <property type="term" value="P:glycerophospholipid biosynthetic process"/>
    <property type="evidence" value="ECO:0007669"/>
    <property type="project" value="TreeGrafter"/>
</dbReference>
<keyword evidence="6 11" id="KW-1133">Transmembrane helix</keyword>
<dbReference type="InterPro" id="IPR050324">
    <property type="entry name" value="CDP-alcohol_PTase-I"/>
</dbReference>
<dbReference type="AlphaFoldDB" id="A0A6J7RZ68"/>
<dbReference type="PIRSF" id="PIRSF000847">
    <property type="entry name" value="Phos_ph_gly_syn"/>
    <property type="match status" value="1"/>
</dbReference>
<dbReference type="GO" id="GO:0016020">
    <property type="term" value="C:membrane"/>
    <property type="evidence" value="ECO:0007669"/>
    <property type="project" value="UniProtKB-SubCell"/>
</dbReference>
<keyword evidence="9" id="KW-0594">Phospholipid biosynthesis</keyword>
<gene>
    <name evidence="12" type="ORF">UFOPK4134_01315</name>
</gene>
<dbReference type="PANTHER" id="PTHR14269">
    <property type="entry name" value="CDP-DIACYLGLYCEROL--GLYCEROL-3-PHOSPHATE 3-PHOSPHATIDYLTRANSFERASE-RELATED"/>
    <property type="match status" value="1"/>
</dbReference>
<feature type="transmembrane region" description="Helical" evidence="11">
    <location>
        <begin position="99"/>
        <end position="116"/>
    </location>
</feature>
<evidence type="ECO:0000256" key="1">
    <source>
        <dbReference type="ARBA" id="ARBA00004141"/>
    </source>
</evidence>
<protein>
    <submittedName>
        <fullName evidence="12">Unannotated protein</fullName>
    </submittedName>
</protein>
<evidence type="ECO:0000256" key="7">
    <source>
        <dbReference type="ARBA" id="ARBA00023098"/>
    </source>
</evidence>
<evidence type="ECO:0000256" key="6">
    <source>
        <dbReference type="ARBA" id="ARBA00022989"/>
    </source>
</evidence>
<keyword evidence="10" id="KW-1208">Phospholipid metabolism</keyword>
<evidence type="ECO:0000256" key="9">
    <source>
        <dbReference type="ARBA" id="ARBA00023209"/>
    </source>
</evidence>
<dbReference type="InterPro" id="IPR000462">
    <property type="entry name" value="CDP-OH_P_trans"/>
</dbReference>
<keyword evidence="7" id="KW-0443">Lipid metabolism</keyword>
<keyword evidence="4" id="KW-0808">Transferase</keyword>
<sequence length="194" mass="21359">MWQAYGVPVDPNAIATWANAVTVGRILVSPLMFVVIPDFPGGSWVAFGLWFVLCSSDGIDGYLARRHGSTRSGAFLDPLADKVLVLGAMFTLVSRDVYWALPVLLIAAREVAISMYRVMVGAKGISVPASRLAKWKTLFQQLSVGFAIAPLTADKATWLWLWLLWIAVAFTTVSGLQYLWRAQKLRKTTPNLMA</sequence>
<evidence type="ECO:0000256" key="2">
    <source>
        <dbReference type="ARBA" id="ARBA00010441"/>
    </source>
</evidence>
<reference evidence="12" key="1">
    <citation type="submission" date="2020-05" db="EMBL/GenBank/DDBJ databases">
        <authorList>
            <person name="Chiriac C."/>
            <person name="Salcher M."/>
            <person name="Ghai R."/>
            <person name="Kavagutti S V."/>
        </authorList>
    </citation>
    <scope>NUCLEOTIDE SEQUENCE</scope>
</reference>
<evidence type="ECO:0000313" key="12">
    <source>
        <dbReference type="EMBL" id="CAB5034193.1"/>
    </source>
</evidence>
<dbReference type="Pfam" id="PF01066">
    <property type="entry name" value="CDP-OH_P_transf"/>
    <property type="match status" value="1"/>
</dbReference>
<dbReference type="EMBL" id="CAFBPS010000111">
    <property type="protein sequence ID" value="CAB5034193.1"/>
    <property type="molecule type" value="Genomic_DNA"/>
</dbReference>
<name>A0A6J7RZ68_9ZZZZ</name>
<evidence type="ECO:0000256" key="11">
    <source>
        <dbReference type="SAM" id="Phobius"/>
    </source>
</evidence>
<dbReference type="GO" id="GO:0008444">
    <property type="term" value="F:CDP-diacylglycerol-glycerol-3-phosphate 3-phosphatidyltransferase activity"/>
    <property type="evidence" value="ECO:0007669"/>
    <property type="project" value="InterPro"/>
</dbReference>
<proteinExistence type="inferred from homology"/>
<evidence type="ECO:0000256" key="3">
    <source>
        <dbReference type="ARBA" id="ARBA00022516"/>
    </source>
</evidence>